<protein>
    <recommendedName>
        <fullName evidence="4">Shugoshin C-terminal domain-containing protein</fullName>
    </recommendedName>
</protein>
<name>A0ABQ7BXL6_BRACR</name>
<dbReference type="Proteomes" id="UP000266723">
    <property type="component" value="Unassembled WGS sequence"/>
</dbReference>
<accession>A0ABQ7BXL6</accession>
<evidence type="ECO:0008006" key="4">
    <source>
        <dbReference type="Google" id="ProtNLM"/>
    </source>
</evidence>
<feature type="region of interest" description="Disordered" evidence="1">
    <location>
        <begin position="80"/>
        <end position="136"/>
    </location>
</feature>
<sequence length="318" mass="35258">MATVGAVCDLKINKMCLTNVNETVFYDPMEKKKSEEIISCIEMFEDQGPTADSNREPAIPESASVDIRIAASVDFQSLESIDNKPSASDNSQSSESIDTKPSASVDTLRISEKPGTEKSKSGGRTRNRKKKKKRNVDADFLPLVPLQCQEGSIEYRVRCRGSSEPFTKLFREKKDPSRRLPSTSTDERMSISIDSTLPAATDELPRHVRCLDMDGGLSSVQLSSSFDTRYISELSFQCHRFEVNPTVRSEVMPVLLRSGQSVSQERAVDGTNGLSIDGGPLPSVDGDARICIDRRSGHSIDRRPLQVNKRQLRLDLNI</sequence>
<feature type="compositionally biased region" description="Polar residues" evidence="1">
    <location>
        <begin position="80"/>
        <end position="105"/>
    </location>
</feature>
<organism evidence="2 3">
    <name type="scientific">Brassica cretica</name>
    <name type="common">Mustard</name>
    <dbReference type="NCBI Taxonomy" id="69181"/>
    <lineage>
        <taxon>Eukaryota</taxon>
        <taxon>Viridiplantae</taxon>
        <taxon>Streptophyta</taxon>
        <taxon>Embryophyta</taxon>
        <taxon>Tracheophyta</taxon>
        <taxon>Spermatophyta</taxon>
        <taxon>Magnoliopsida</taxon>
        <taxon>eudicotyledons</taxon>
        <taxon>Gunneridae</taxon>
        <taxon>Pentapetalae</taxon>
        <taxon>rosids</taxon>
        <taxon>malvids</taxon>
        <taxon>Brassicales</taxon>
        <taxon>Brassicaceae</taxon>
        <taxon>Brassiceae</taxon>
        <taxon>Brassica</taxon>
    </lineage>
</organism>
<evidence type="ECO:0000256" key="1">
    <source>
        <dbReference type="SAM" id="MobiDB-lite"/>
    </source>
</evidence>
<evidence type="ECO:0000313" key="2">
    <source>
        <dbReference type="EMBL" id="KAF3544062.1"/>
    </source>
</evidence>
<gene>
    <name evidence="2" type="ORF">DY000_02008364</name>
</gene>
<feature type="compositionally biased region" description="Basic residues" evidence="1">
    <location>
        <begin position="121"/>
        <end position="134"/>
    </location>
</feature>
<evidence type="ECO:0000313" key="3">
    <source>
        <dbReference type="Proteomes" id="UP000266723"/>
    </source>
</evidence>
<proteinExistence type="predicted"/>
<reference evidence="2 3" key="1">
    <citation type="journal article" date="2020" name="BMC Genomics">
        <title>Intraspecific diversification of the crop wild relative Brassica cretica Lam. using demographic model selection.</title>
        <authorList>
            <person name="Kioukis A."/>
            <person name="Michalopoulou V.A."/>
            <person name="Briers L."/>
            <person name="Pirintsos S."/>
            <person name="Studholme D.J."/>
            <person name="Pavlidis P."/>
            <person name="Sarris P.F."/>
        </authorList>
    </citation>
    <scope>NUCLEOTIDE SEQUENCE [LARGE SCALE GENOMIC DNA]</scope>
    <source>
        <strain evidence="3">cv. PFS-1207/04</strain>
    </source>
</reference>
<keyword evidence="3" id="KW-1185">Reference proteome</keyword>
<comment type="caution">
    <text evidence="2">The sequence shown here is derived from an EMBL/GenBank/DDBJ whole genome shotgun (WGS) entry which is preliminary data.</text>
</comment>
<feature type="compositionally biased region" description="Basic and acidic residues" evidence="1">
    <location>
        <begin position="109"/>
        <end position="120"/>
    </location>
</feature>
<dbReference type="EMBL" id="QGKV02000832">
    <property type="protein sequence ID" value="KAF3544062.1"/>
    <property type="molecule type" value="Genomic_DNA"/>
</dbReference>